<feature type="transmembrane region" description="Helical" evidence="2">
    <location>
        <begin position="32"/>
        <end position="52"/>
    </location>
</feature>
<organism evidence="4 5">
    <name type="scientific">Microbacterium elymi</name>
    <dbReference type="NCBI Taxonomy" id="2909587"/>
    <lineage>
        <taxon>Bacteria</taxon>
        <taxon>Bacillati</taxon>
        <taxon>Actinomycetota</taxon>
        <taxon>Actinomycetes</taxon>
        <taxon>Micrococcales</taxon>
        <taxon>Microbacteriaceae</taxon>
        <taxon>Microbacterium</taxon>
    </lineage>
</organism>
<proteinExistence type="predicted"/>
<reference evidence="4" key="1">
    <citation type="submission" date="2022-01" db="EMBL/GenBank/DDBJ databases">
        <title>Microbacterium eymi and Microbacterium rhizovicinus sp. nov., isolated from the rhizospheric soil of Elymus tsukushiensis, a plant native to the Dokdo Islands, Republic of Korea.</title>
        <authorList>
            <person name="Hwang Y.J."/>
        </authorList>
    </citation>
    <scope>NUCLEOTIDE SEQUENCE</scope>
    <source>
        <strain evidence="4">KUDC0405</strain>
    </source>
</reference>
<evidence type="ECO:0000256" key="2">
    <source>
        <dbReference type="SAM" id="Phobius"/>
    </source>
</evidence>
<dbReference type="RefSeq" id="WP_259612326.1">
    <property type="nucleotide sequence ID" value="NZ_CP091139.2"/>
</dbReference>
<dbReference type="Proteomes" id="UP001054811">
    <property type="component" value="Chromosome"/>
</dbReference>
<sequence length="226" mass="23232">MTTAVRTAATDAPAAVAPAVGRRTADPRRRRATAWVVIAVVLVAAGIAAAVLSSVGQWTKRDMLDPESAGPDGAQALAHILRGHGVQVQVARDRDALDRALSAAGRTESRAAVATLVLPDSPLLSDKTFQGLADAADDVVIVQPQSRSARLLFDSGASGYGADAPVAPGLRAARGAARGRDRARRAVHAAAGPGCHGLLPRRPGRRPARSGRPPAPPPPSSMGRRC</sequence>
<dbReference type="InterPro" id="IPR025646">
    <property type="entry name" value="DUF4350"/>
</dbReference>
<keyword evidence="2" id="KW-0472">Membrane</keyword>
<dbReference type="Pfam" id="PF14258">
    <property type="entry name" value="DUF4350"/>
    <property type="match status" value="1"/>
</dbReference>
<gene>
    <name evidence="4" type="ORF">L2X98_20980</name>
</gene>
<evidence type="ECO:0000313" key="4">
    <source>
        <dbReference type="EMBL" id="UUT35708.1"/>
    </source>
</evidence>
<feature type="domain" description="DUF4350" evidence="3">
    <location>
        <begin position="66"/>
        <end position="181"/>
    </location>
</feature>
<keyword evidence="2" id="KW-1133">Transmembrane helix</keyword>
<feature type="region of interest" description="Disordered" evidence="1">
    <location>
        <begin position="1"/>
        <end position="24"/>
    </location>
</feature>
<name>A0ABY5NKN1_9MICO</name>
<keyword evidence="2" id="KW-0812">Transmembrane</keyword>
<evidence type="ECO:0000313" key="5">
    <source>
        <dbReference type="Proteomes" id="UP001054811"/>
    </source>
</evidence>
<keyword evidence="5" id="KW-1185">Reference proteome</keyword>
<dbReference type="EMBL" id="CP091139">
    <property type="protein sequence ID" value="UUT35708.1"/>
    <property type="molecule type" value="Genomic_DNA"/>
</dbReference>
<evidence type="ECO:0000256" key="1">
    <source>
        <dbReference type="SAM" id="MobiDB-lite"/>
    </source>
</evidence>
<feature type="region of interest" description="Disordered" evidence="1">
    <location>
        <begin position="188"/>
        <end position="226"/>
    </location>
</feature>
<accession>A0ABY5NKN1</accession>
<protein>
    <submittedName>
        <fullName evidence="4">DUF4350 domain-containing protein</fullName>
    </submittedName>
</protein>
<feature type="compositionally biased region" description="Low complexity" evidence="1">
    <location>
        <begin position="1"/>
        <end position="22"/>
    </location>
</feature>
<evidence type="ECO:0000259" key="3">
    <source>
        <dbReference type="Pfam" id="PF14258"/>
    </source>
</evidence>